<dbReference type="PANTHER" id="PTHR47504:SF6">
    <property type="entry name" value="ARAC-FAMILY TRANSCRIPTIONAL REGULATOR"/>
    <property type="match status" value="1"/>
</dbReference>
<dbReference type="EMBL" id="JBHUEH010000005">
    <property type="protein sequence ID" value="MFD1884160.1"/>
    <property type="molecule type" value="Genomic_DNA"/>
</dbReference>
<dbReference type="PANTHER" id="PTHR47504">
    <property type="entry name" value="RIGHT ORIGIN-BINDING PROTEIN"/>
    <property type="match status" value="1"/>
</dbReference>
<sequence>MNKSNLHNHLPNHLPNHPVQQMIDSIEHTIAQQHEFSLPELAQQIGYSPFYCSFLFRHHTGISIRKYILLRRSFLAASRLADTNERILDIAIQYGYSSQEAFSRAFKDIFGMTPAAFRNHPQPLQQYAKRTLSPLDAHKGAISMYEIKTADIVHLQHKVEQLYEQDILNVLNGQMMYKQFQSNQWMGASSYVPFNEAMCVHEATSDIFSESFNKIRAAGHSSTLADYEQIVIAPLQPLFTNLHDYKCIVLWFGDDMFCQLNLLTMLAYLEQQHYSGTVYFNTVQEQTYDVQQTEMKLGTFASLYEQVVLHHQMPEQPLLPVMYQSIRLYLQLQSADNELTRYIAAHPDQSQQELVQAMLQLFTHYGLGDTQYIEWIQQVRSEVGRGVDADRK</sequence>
<dbReference type="InterPro" id="IPR009057">
    <property type="entry name" value="Homeodomain-like_sf"/>
</dbReference>
<dbReference type="PRINTS" id="PR00032">
    <property type="entry name" value="HTHARAC"/>
</dbReference>
<dbReference type="RefSeq" id="WP_347327004.1">
    <property type="nucleotide sequence ID" value="NZ_JBCGUH010000018.1"/>
</dbReference>
<feature type="domain" description="HTH araC/xylS-type" evidence="4">
    <location>
        <begin position="20"/>
        <end position="120"/>
    </location>
</feature>
<name>A0ABW4REC6_9BACL</name>
<gene>
    <name evidence="5" type="ORF">ACFSC9_01315</name>
</gene>
<evidence type="ECO:0000256" key="1">
    <source>
        <dbReference type="ARBA" id="ARBA00023015"/>
    </source>
</evidence>
<dbReference type="PROSITE" id="PS01124">
    <property type="entry name" value="HTH_ARAC_FAMILY_2"/>
    <property type="match status" value="1"/>
</dbReference>
<dbReference type="InterPro" id="IPR050959">
    <property type="entry name" value="MarA-like"/>
</dbReference>
<dbReference type="SMART" id="SM00342">
    <property type="entry name" value="HTH_ARAC"/>
    <property type="match status" value="1"/>
</dbReference>
<keyword evidence="2" id="KW-0238">DNA-binding</keyword>
<evidence type="ECO:0000256" key="2">
    <source>
        <dbReference type="ARBA" id="ARBA00023125"/>
    </source>
</evidence>
<keyword evidence="6" id="KW-1185">Reference proteome</keyword>
<organism evidence="5 6">
    <name type="scientific">Paenibacillus wenxiniae</name>
    <dbReference type="NCBI Taxonomy" id="1636843"/>
    <lineage>
        <taxon>Bacteria</taxon>
        <taxon>Bacillati</taxon>
        <taxon>Bacillota</taxon>
        <taxon>Bacilli</taxon>
        <taxon>Bacillales</taxon>
        <taxon>Paenibacillaceae</taxon>
        <taxon>Paenibacillus</taxon>
    </lineage>
</organism>
<proteinExistence type="predicted"/>
<keyword evidence="3" id="KW-0804">Transcription</keyword>
<evidence type="ECO:0000256" key="3">
    <source>
        <dbReference type="ARBA" id="ARBA00023163"/>
    </source>
</evidence>
<accession>A0ABW4REC6</accession>
<comment type="caution">
    <text evidence="5">The sequence shown here is derived from an EMBL/GenBank/DDBJ whole genome shotgun (WGS) entry which is preliminary data.</text>
</comment>
<dbReference type="Pfam" id="PF12833">
    <property type="entry name" value="HTH_18"/>
    <property type="match status" value="1"/>
</dbReference>
<evidence type="ECO:0000313" key="6">
    <source>
        <dbReference type="Proteomes" id="UP001597233"/>
    </source>
</evidence>
<protein>
    <submittedName>
        <fullName evidence="5">Helix-turn-helix transcriptional regulator</fullName>
    </submittedName>
</protein>
<dbReference type="InterPro" id="IPR018060">
    <property type="entry name" value="HTH_AraC"/>
</dbReference>
<dbReference type="Proteomes" id="UP001597233">
    <property type="component" value="Unassembled WGS sequence"/>
</dbReference>
<reference evidence="6" key="1">
    <citation type="journal article" date="2019" name="Int. J. Syst. Evol. Microbiol.">
        <title>The Global Catalogue of Microorganisms (GCM) 10K type strain sequencing project: providing services to taxonomists for standard genome sequencing and annotation.</title>
        <authorList>
            <consortium name="The Broad Institute Genomics Platform"/>
            <consortium name="The Broad Institute Genome Sequencing Center for Infectious Disease"/>
            <person name="Wu L."/>
            <person name="Ma J."/>
        </authorList>
    </citation>
    <scope>NUCLEOTIDE SEQUENCE [LARGE SCALE GENOMIC DNA]</scope>
    <source>
        <strain evidence="6">CCUG 54950</strain>
    </source>
</reference>
<evidence type="ECO:0000313" key="5">
    <source>
        <dbReference type="EMBL" id="MFD1884160.1"/>
    </source>
</evidence>
<dbReference type="SUPFAM" id="SSF46689">
    <property type="entry name" value="Homeodomain-like"/>
    <property type="match status" value="1"/>
</dbReference>
<keyword evidence="1" id="KW-0805">Transcription regulation</keyword>
<dbReference type="Gene3D" id="1.10.10.60">
    <property type="entry name" value="Homeodomain-like"/>
    <property type="match status" value="2"/>
</dbReference>
<evidence type="ECO:0000259" key="4">
    <source>
        <dbReference type="PROSITE" id="PS01124"/>
    </source>
</evidence>
<dbReference type="InterPro" id="IPR020449">
    <property type="entry name" value="Tscrpt_reg_AraC-type_HTH"/>
</dbReference>